<dbReference type="PANTHER" id="PTHR37823">
    <property type="entry name" value="CYTOCHROME C-553-LIKE"/>
    <property type="match status" value="1"/>
</dbReference>
<keyword evidence="3 6" id="KW-0479">Metal-binding</keyword>
<proteinExistence type="predicted"/>
<keyword evidence="2 6" id="KW-0349">Heme</keyword>
<dbReference type="PROSITE" id="PS51007">
    <property type="entry name" value="CYTC"/>
    <property type="match status" value="1"/>
</dbReference>
<protein>
    <submittedName>
        <fullName evidence="9">Cytochrome c551</fullName>
    </submittedName>
</protein>
<dbReference type="GO" id="GO:0046872">
    <property type="term" value="F:metal ion binding"/>
    <property type="evidence" value="ECO:0007669"/>
    <property type="project" value="UniProtKB-KW"/>
</dbReference>
<dbReference type="GO" id="GO:0009055">
    <property type="term" value="F:electron transfer activity"/>
    <property type="evidence" value="ECO:0007669"/>
    <property type="project" value="InterPro"/>
</dbReference>
<evidence type="ECO:0000313" key="10">
    <source>
        <dbReference type="Proteomes" id="UP000244240"/>
    </source>
</evidence>
<dbReference type="GO" id="GO:0020037">
    <property type="term" value="F:heme binding"/>
    <property type="evidence" value="ECO:0007669"/>
    <property type="project" value="InterPro"/>
</dbReference>
<dbReference type="InterPro" id="IPR009056">
    <property type="entry name" value="Cyt_c-like_dom"/>
</dbReference>
<name>A0A2T6C2N7_9BACL</name>
<evidence type="ECO:0000256" key="2">
    <source>
        <dbReference type="ARBA" id="ARBA00022617"/>
    </source>
</evidence>
<gene>
    <name evidence="9" type="ORF">C8P63_105177</name>
</gene>
<accession>A0A2T6C2N7</accession>
<dbReference type="PROSITE" id="PS51257">
    <property type="entry name" value="PROKAR_LIPOPROTEIN"/>
    <property type="match status" value="1"/>
</dbReference>
<evidence type="ECO:0000259" key="8">
    <source>
        <dbReference type="PROSITE" id="PS51007"/>
    </source>
</evidence>
<reference evidence="9 10" key="1">
    <citation type="submission" date="2018-04" db="EMBL/GenBank/DDBJ databases">
        <title>Genomic Encyclopedia of Archaeal and Bacterial Type Strains, Phase II (KMG-II): from individual species to whole genera.</title>
        <authorList>
            <person name="Goeker M."/>
        </authorList>
    </citation>
    <scope>NUCLEOTIDE SEQUENCE [LARGE SCALE GENOMIC DNA]</scope>
    <source>
        <strain evidence="9 10">DSM 45787</strain>
    </source>
</reference>
<dbReference type="EMBL" id="QBKR01000005">
    <property type="protein sequence ID" value="PTX62580.1"/>
    <property type="molecule type" value="Genomic_DNA"/>
</dbReference>
<dbReference type="Proteomes" id="UP000244240">
    <property type="component" value="Unassembled WGS sequence"/>
</dbReference>
<keyword evidence="7" id="KW-0732">Signal</keyword>
<dbReference type="InterPro" id="IPR051811">
    <property type="entry name" value="Cytochrome_c550/c551-like"/>
</dbReference>
<keyword evidence="5 6" id="KW-0408">Iron</keyword>
<keyword evidence="4" id="KW-0249">Electron transport</keyword>
<evidence type="ECO:0000256" key="4">
    <source>
        <dbReference type="ARBA" id="ARBA00022982"/>
    </source>
</evidence>
<feature type="chain" id="PRO_5039079250" evidence="7">
    <location>
        <begin position="21"/>
        <end position="104"/>
    </location>
</feature>
<dbReference type="OrthoDB" id="7933886at2"/>
<dbReference type="AlphaFoldDB" id="A0A2T6C2N7"/>
<dbReference type="PANTHER" id="PTHR37823:SF4">
    <property type="entry name" value="MENAQUINOL-CYTOCHROME C REDUCTASE CYTOCHROME B_C SUBUNIT"/>
    <property type="match status" value="1"/>
</dbReference>
<evidence type="ECO:0000256" key="3">
    <source>
        <dbReference type="ARBA" id="ARBA00022723"/>
    </source>
</evidence>
<sequence>MKKGWVAGMAMTFLLLSACAPPGGTKQGPSEESSPKALYSNNCASCHGQNLEGNAGPSLKNVGAEHSKEDIEQIIKNGKGQMPAQNQLSDAQRDKLAEWLAKKK</sequence>
<evidence type="ECO:0000256" key="7">
    <source>
        <dbReference type="SAM" id="SignalP"/>
    </source>
</evidence>
<feature type="domain" description="Cytochrome c" evidence="8">
    <location>
        <begin position="30"/>
        <end position="104"/>
    </location>
</feature>
<organism evidence="9 10">
    <name type="scientific">Melghirimyces profundicolus</name>
    <dbReference type="NCBI Taxonomy" id="1242148"/>
    <lineage>
        <taxon>Bacteria</taxon>
        <taxon>Bacillati</taxon>
        <taxon>Bacillota</taxon>
        <taxon>Bacilli</taxon>
        <taxon>Bacillales</taxon>
        <taxon>Thermoactinomycetaceae</taxon>
        <taxon>Melghirimyces</taxon>
    </lineage>
</organism>
<keyword evidence="1" id="KW-0813">Transport</keyword>
<dbReference type="InterPro" id="IPR036909">
    <property type="entry name" value="Cyt_c-like_dom_sf"/>
</dbReference>
<dbReference type="Gene3D" id="1.10.760.10">
    <property type="entry name" value="Cytochrome c-like domain"/>
    <property type="match status" value="1"/>
</dbReference>
<keyword evidence="10" id="KW-1185">Reference proteome</keyword>
<evidence type="ECO:0000256" key="1">
    <source>
        <dbReference type="ARBA" id="ARBA00022448"/>
    </source>
</evidence>
<evidence type="ECO:0000313" key="9">
    <source>
        <dbReference type="EMBL" id="PTX62580.1"/>
    </source>
</evidence>
<evidence type="ECO:0000256" key="5">
    <source>
        <dbReference type="ARBA" id="ARBA00023004"/>
    </source>
</evidence>
<comment type="caution">
    <text evidence="9">The sequence shown here is derived from an EMBL/GenBank/DDBJ whole genome shotgun (WGS) entry which is preliminary data.</text>
</comment>
<dbReference type="SUPFAM" id="SSF46626">
    <property type="entry name" value="Cytochrome c"/>
    <property type="match status" value="1"/>
</dbReference>
<dbReference type="Pfam" id="PF13442">
    <property type="entry name" value="Cytochrome_CBB3"/>
    <property type="match status" value="1"/>
</dbReference>
<dbReference type="RefSeq" id="WP_108022373.1">
    <property type="nucleotide sequence ID" value="NZ_QBKR01000005.1"/>
</dbReference>
<feature type="signal peptide" evidence="7">
    <location>
        <begin position="1"/>
        <end position="20"/>
    </location>
</feature>
<evidence type="ECO:0000256" key="6">
    <source>
        <dbReference type="PROSITE-ProRule" id="PRU00433"/>
    </source>
</evidence>